<protein>
    <recommendedName>
        <fullName evidence="5">Epoxide hydrolase N-terminal domain-containing protein</fullName>
    </recommendedName>
</protein>
<dbReference type="PRINTS" id="PR00412">
    <property type="entry name" value="EPOXHYDRLASE"/>
</dbReference>
<dbReference type="Gene3D" id="3.40.50.1820">
    <property type="entry name" value="alpha/beta hydrolase"/>
    <property type="match status" value="1"/>
</dbReference>
<evidence type="ECO:0000313" key="3">
    <source>
        <dbReference type="EMBL" id="VVQ15821.1"/>
    </source>
</evidence>
<organism evidence="3 4">
    <name type="scientific">Pseudomonas fluorescens</name>
    <dbReference type="NCBI Taxonomy" id="294"/>
    <lineage>
        <taxon>Bacteria</taxon>
        <taxon>Pseudomonadati</taxon>
        <taxon>Pseudomonadota</taxon>
        <taxon>Gammaproteobacteria</taxon>
        <taxon>Pseudomonadales</taxon>
        <taxon>Pseudomonadaceae</taxon>
        <taxon>Pseudomonas</taxon>
    </lineage>
</organism>
<dbReference type="AlphaFoldDB" id="A0A5E7UX16"/>
<dbReference type="InterPro" id="IPR000639">
    <property type="entry name" value="Epox_hydrolase-like"/>
</dbReference>
<dbReference type="PANTHER" id="PTHR21661">
    <property type="entry name" value="EPOXIDE HYDROLASE 1-RELATED"/>
    <property type="match status" value="1"/>
</dbReference>
<proteinExistence type="inferred from homology"/>
<dbReference type="GO" id="GO:0004301">
    <property type="term" value="F:epoxide hydrolase activity"/>
    <property type="evidence" value="ECO:0007669"/>
    <property type="project" value="TreeGrafter"/>
</dbReference>
<name>A0A5E7UX16_PSEFL</name>
<evidence type="ECO:0000256" key="2">
    <source>
        <dbReference type="ARBA" id="ARBA00022801"/>
    </source>
</evidence>
<reference evidence="3 4" key="1">
    <citation type="submission" date="2019-09" db="EMBL/GenBank/DDBJ databases">
        <authorList>
            <person name="Chandra G."/>
            <person name="Truman W A."/>
        </authorList>
    </citation>
    <scope>NUCLEOTIDE SEQUENCE [LARGE SCALE GENOMIC DNA]</scope>
    <source>
        <strain evidence="3">PS928</strain>
    </source>
</reference>
<keyword evidence="2" id="KW-0378">Hydrolase</keyword>
<dbReference type="PANTHER" id="PTHR21661:SF35">
    <property type="entry name" value="EPOXIDE HYDROLASE"/>
    <property type="match status" value="1"/>
</dbReference>
<dbReference type="EMBL" id="CABVJF010000017">
    <property type="protein sequence ID" value="VVQ15821.1"/>
    <property type="molecule type" value="Genomic_DNA"/>
</dbReference>
<dbReference type="Proteomes" id="UP000381378">
    <property type="component" value="Unassembled WGS sequence"/>
</dbReference>
<dbReference type="InterPro" id="IPR029058">
    <property type="entry name" value="AB_hydrolase_fold"/>
</dbReference>
<dbReference type="RefSeq" id="WP_263597821.1">
    <property type="nucleotide sequence ID" value="NZ_CABVJF010000017.1"/>
</dbReference>
<comment type="similarity">
    <text evidence="1">Belongs to the peptidase S33 family.</text>
</comment>
<sequence>MPLILSHGWPGSIIEFLKVIGPLTDPVAHGGDAADAFHLVNPSLPGFGFSGKPETTGWSVERIAWDVLMTRLGYTRYLAKVGNWGAVIITELGVLRPGGLAGIHLNLPLVLPRISGRSSPPG</sequence>
<accession>A0A5E7UX16</accession>
<gene>
    <name evidence="3" type="ORF">PS928_04311</name>
</gene>
<evidence type="ECO:0000313" key="4">
    <source>
        <dbReference type="Proteomes" id="UP000381378"/>
    </source>
</evidence>
<evidence type="ECO:0008006" key="5">
    <source>
        <dbReference type="Google" id="ProtNLM"/>
    </source>
</evidence>
<dbReference type="SUPFAM" id="SSF53474">
    <property type="entry name" value="alpha/beta-Hydrolases"/>
    <property type="match status" value="1"/>
</dbReference>
<dbReference type="GO" id="GO:0097176">
    <property type="term" value="P:epoxide metabolic process"/>
    <property type="evidence" value="ECO:0007669"/>
    <property type="project" value="TreeGrafter"/>
</dbReference>
<evidence type="ECO:0000256" key="1">
    <source>
        <dbReference type="ARBA" id="ARBA00010088"/>
    </source>
</evidence>